<keyword evidence="6" id="KW-0393">Immunoglobulin domain</keyword>
<evidence type="ECO:0000256" key="6">
    <source>
        <dbReference type="ARBA" id="ARBA00023319"/>
    </source>
</evidence>
<dbReference type="GO" id="GO:0001817">
    <property type="term" value="P:regulation of cytokine production"/>
    <property type="evidence" value="ECO:0007669"/>
    <property type="project" value="TreeGrafter"/>
</dbReference>
<keyword evidence="7" id="KW-1133">Transmembrane helix</keyword>
<evidence type="ECO:0000256" key="4">
    <source>
        <dbReference type="ARBA" id="ARBA00023157"/>
    </source>
</evidence>
<dbReference type="InterPro" id="IPR003599">
    <property type="entry name" value="Ig_sub"/>
</dbReference>
<evidence type="ECO:0000256" key="3">
    <source>
        <dbReference type="ARBA" id="ARBA00023136"/>
    </source>
</evidence>
<accession>A0A6J2WHC5</accession>
<keyword evidence="7" id="KW-0812">Transmembrane</keyword>
<feature type="transmembrane region" description="Helical" evidence="7">
    <location>
        <begin position="230"/>
        <end position="255"/>
    </location>
</feature>
<dbReference type="SMART" id="SM00409">
    <property type="entry name" value="IG"/>
    <property type="match status" value="1"/>
</dbReference>
<proteinExistence type="predicted"/>
<dbReference type="SUPFAM" id="SSF49899">
    <property type="entry name" value="Concanavalin A-like lectins/glucanases"/>
    <property type="match status" value="1"/>
</dbReference>
<evidence type="ECO:0000256" key="7">
    <source>
        <dbReference type="SAM" id="Phobius"/>
    </source>
</evidence>
<dbReference type="PANTHER" id="PTHR24100">
    <property type="entry name" value="BUTYROPHILIN"/>
    <property type="match status" value="1"/>
</dbReference>
<dbReference type="GO" id="GO:0005102">
    <property type="term" value="F:signaling receptor binding"/>
    <property type="evidence" value="ECO:0007669"/>
    <property type="project" value="TreeGrafter"/>
</dbReference>
<protein>
    <submittedName>
        <fullName evidence="10">Selection and upkeep of intraepithelial T-cells protein 1 homolog</fullName>
    </submittedName>
</protein>
<feature type="domain" description="Ig-like" evidence="8">
    <location>
        <begin position="17"/>
        <end position="131"/>
    </location>
</feature>
<dbReference type="InterPro" id="IPR050504">
    <property type="entry name" value="IgSF_BTN/MOG"/>
</dbReference>
<dbReference type="Proteomes" id="UP000504632">
    <property type="component" value="Chromosome 11"/>
</dbReference>
<dbReference type="InterPro" id="IPR013320">
    <property type="entry name" value="ConA-like_dom_sf"/>
</dbReference>
<gene>
    <name evidence="10" type="primary">LOC115823835</name>
</gene>
<reference evidence="9" key="1">
    <citation type="submission" date="2024-06" db="UniProtKB">
        <authorList>
            <consortium name="RefSeq"/>
        </authorList>
    </citation>
    <scope>NUCLEOTIDE SEQUENCE [LARGE SCALE GENOMIC DNA]</scope>
</reference>
<evidence type="ECO:0000313" key="10">
    <source>
        <dbReference type="RefSeq" id="XP_030643718.1"/>
    </source>
</evidence>
<keyword evidence="5" id="KW-0325">Glycoprotein</keyword>
<evidence type="ECO:0000256" key="1">
    <source>
        <dbReference type="ARBA" id="ARBA00004370"/>
    </source>
</evidence>
<evidence type="ECO:0000256" key="5">
    <source>
        <dbReference type="ARBA" id="ARBA00023180"/>
    </source>
</evidence>
<keyword evidence="4" id="KW-1015">Disulfide bond</keyword>
<organism evidence="9 10">
    <name type="scientific">Chanos chanos</name>
    <name type="common">Milkfish</name>
    <name type="synonym">Mugil chanos</name>
    <dbReference type="NCBI Taxonomy" id="29144"/>
    <lineage>
        <taxon>Eukaryota</taxon>
        <taxon>Metazoa</taxon>
        <taxon>Chordata</taxon>
        <taxon>Craniata</taxon>
        <taxon>Vertebrata</taxon>
        <taxon>Euteleostomi</taxon>
        <taxon>Actinopterygii</taxon>
        <taxon>Neopterygii</taxon>
        <taxon>Teleostei</taxon>
        <taxon>Ostariophysi</taxon>
        <taxon>Gonorynchiformes</taxon>
        <taxon>Chanidae</taxon>
        <taxon>Chanos</taxon>
    </lineage>
</organism>
<evidence type="ECO:0000259" key="8">
    <source>
        <dbReference type="PROSITE" id="PS50835"/>
    </source>
</evidence>
<dbReference type="InterPro" id="IPR043136">
    <property type="entry name" value="B30.2/SPRY_sf"/>
</dbReference>
<dbReference type="SMART" id="SM00406">
    <property type="entry name" value="IGv"/>
    <property type="match status" value="1"/>
</dbReference>
<keyword evidence="3 7" id="KW-0472">Membrane</keyword>
<keyword evidence="9" id="KW-1185">Reference proteome</keyword>
<comment type="subcellular location">
    <subcellularLocation>
        <location evidence="1">Membrane</location>
    </subcellularLocation>
</comment>
<dbReference type="OrthoDB" id="10055806at2759"/>
<dbReference type="PROSITE" id="PS50835">
    <property type="entry name" value="IG_LIKE"/>
    <property type="match status" value="2"/>
</dbReference>
<feature type="domain" description="Ig-like" evidence="8">
    <location>
        <begin position="148"/>
        <end position="226"/>
    </location>
</feature>
<dbReference type="GO" id="GO:0009897">
    <property type="term" value="C:external side of plasma membrane"/>
    <property type="evidence" value="ECO:0007669"/>
    <property type="project" value="TreeGrafter"/>
</dbReference>
<evidence type="ECO:0000313" key="9">
    <source>
        <dbReference type="Proteomes" id="UP000504632"/>
    </source>
</evidence>
<evidence type="ECO:0000256" key="2">
    <source>
        <dbReference type="ARBA" id="ARBA00022729"/>
    </source>
</evidence>
<dbReference type="InterPro" id="IPR013106">
    <property type="entry name" value="Ig_V-set"/>
</dbReference>
<dbReference type="PANTHER" id="PTHR24100:SF149">
    <property type="entry name" value="BG-LIKE ANTIGEN 1-RELATED"/>
    <property type="match status" value="1"/>
</dbReference>
<dbReference type="Pfam" id="PF07686">
    <property type="entry name" value="V-set"/>
    <property type="match status" value="1"/>
</dbReference>
<dbReference type="Pfam" id="PF22705">
    <property type="entry name" value="C2-set_3"/>
    <property type="match status" value="1"/>
</dbReference>
<dbReference type="InParanoid" id="A0A6J2WHC5"/>
<dbReference type="GO" id="GO:0050852">
    <property type="term" value="P:T cell receptor signaling pathway"/>
    <property type="evidence" value="ECO:0007669"/>
    <property type="project" value="TreeGrafter"/>
</dbReference>
<dbReference type="InterPro" id="IPR007110">
    <property type="entry name" value="Ig-like_dom"/>
</dbReference>
<dbReference type="Gene3D" id="2.60.40.10">
    <property type="entry name" value="Immunoglobulins"/>
    <property type="match status" value="2"/>
</dbReference>
<dbReference type="SUPFAM" id="SSF48726">
    <property type="entry name" value="Immunoglobulin"/>
    <property type="match status" value="2"/>
</dbReference>
<dbReference type="InterPro" id="IPR013783">
    <property type="entry name" value="Ig-like_fold"/>
</dbReference>
<dbReference type="FunFam" id="2.60.40.10:FF:000142">
    <property type="entry name" value="V-set domain-containing T-cell activation inhibitor 1"/>
    <property type="match status" value="1"/>
</dbReference>
<dbReference type="GO" id="GO:1903037">
    <property type="term" value="P:regulation of leukocyte cell-cell adhesion"/>
    <property type="evidence" value="ECO:0007669"/>
    <property type="project" value="UniProtKB-ARBA"/>
</dbReference>
<dbReference type="InterPro" id="IPR036179">
    <property type="entry name" value="Ig-like_dom_sf"/>
</dbReference>
<dbReference type="AlphaFoldDB" id="A0A6J2WHC5"/>
<reference evidence="10" key="2">
    <citation type="submission" date="2025-08" db="UniProtKB">
        <authorList>
            <consortium name="RefSeq"/>
        </authorList>
    </citation>
    <scope>IDENTIFICATION</scope>
</reference>
<dbReference type="GeneID" id="115823835"/>
<dbReference type="InterPro" id="IPR053896">
    <property type="entry name" value="BTN3A2-like_Ig-C"/>
</dbReference>
<dbReference type="GO" id="GO:0050863">
    <property type="term" value="P:regulation of T cell activation"/>
    <property type="evidence" value="ECO:0007669"/>
    <property type="project" value="UniProtKB-ARBA"/>
</dbReference>
<keyword evidence="2" id="KW-0732">Signal</keyword>
<dbReference type="RefSeq" id="XP_030643718.1">
    <property type="nucleotide sequence ID" value="XM_030787858.1"/>
</dbReference>
<sequence length="381" mass="43380">MWAWVFVPVPFCHAEVPETFSVLVPDGPVSAKLGSSVVLPCSLSPSFSAVELEVRWHRPNEFNTPILLYKDQKIQESPVDPQYRDRVSLIGSLEEGNVSLKLENITLSDRGDYECYVSSGTWYDRGRAMLTVNVLGSVPVLSYTETGGGYLNVTCVSDGWSPQPTVTWRDRDGNEIKKNSNVMYEKDSDDLVSVSSWLLFSPSESEWISCSVSLSDQEERESRVMPLREAWRAFIVMLVISLLAFSVLFILFILYKRKENLTMDTSTCHKALTVRNNGKEVSFVKPLFQNNSPSELMVDVLCEEKFESGCHYWEVIVLDRQKAVPLNLSCAMELEVRWHRRKTFNTPILIHNEPELQEISLDPEYRGRVSLIESLEEGMCL</sequence>
<dbReference type="Gene3D" id="2.60.120.920">
    <property type="match status" value="1"/>
</dbReference>
<name>A0A6J2WHC5_CHACN</name>